<evidence type="ECO:0000313" key="11">
    <source>
        <dbReference type="EMBL" id="OWJ65511.1"/>
    </source>
</evidence>
<evidence type="ECO:0000313" key="12">
    <source>
        <dbReference type="Proteomes" id="UP000196655"/>
    </source>
</evidence>
<feature type="chain" id="PRO_5011990253" description="Copper resistance protein" evidence="8">
    <location>
        <begin position="27"/>
        <end position="710"/>
    </location>
</feature>
<evidence type="ECO:0000256" key="7">
    <source>
        <dbReference type="SAM" id="Phobius"/>
    </source>
</evidence>
<dbReference type="RefSeq" id="WP_088152626.1">
    <property type="nucleotide sequence ID" value="NZ_NHON01000036.1"/>
</dbReference>
<dbReference type="SUPFAM" id="SSF52833">
    <property type="entry name" value="Thioredoxin-like"/>
    <property type="match status" value="1"/>
</dbReference>
<evidence type="ECO:0000259" key="9">
    <source>
        <dbReference type="Pfam" id="PF02683"/>
    </source>
</evidence>
<organism evidence="11 12">
    <name type="scientific">Inquilinus limosus</name>
    <dbReference type="NCBI Taxonomy" id="171674"/>
    <lineage>
        <taxon>Bacteria</taxon>
        <taxon>Pseudomonadati</taxon>
        <taxon>Pseudomonadota</taxon>
        <taxon>Alphaproteobacteria</taxon>
        <taxon>Rhodospirillales</taxon>
        <taxon>Rhodospirillaceae</taxon>
        <taxon>Inquilinus</taxon>
    </lineage>
</organism>
<dbReference type="GO" id="GO:0017004">
    <property type="term" value="P:cytochrome complex assembly"/>
    <property type="evidence" value="ECO:0007669"/>
    <property type="project" value="UniProtKB-KW"/>
</dbReference>
<feature type="signal peptide" evidence="8">
    <location>
        <begin position="1"/>
        <end position="26"/>
    </location>
</feature>
<dbReference type="InterPro" id="IPR036249">
    <property type="entry name" value="Thioredoxin-like_sf"/>
</dbReference>
<evidence type="ECO:0008006" key="13">
    <source>
        <dbReference type="Google" id="ProtNLM"/>
    </source>
</evidence>
<keyword evidence="6" id="KW-0676">Redox-active center</keyword>
<evidence type="ECO:0000256" key="1">
    <source>
        <dbReference type="ARBA" id="ARBA00004141"/>
    </source>
</evidence>
<dbReference type="Pfam" id="PF11412">
    <property type="entry name" value="DsbD_N"/>
    <property type="match status" value="1"/>
</dbReference>
<dbReference type="STRING" id="1122125.GCA_000423185_00867"/>
<feature type="domain" description="Cytochrome C biogenesis protein transmembrane" evidence="9">
    <location>
        <begin position="299"/>
        <end position="522"/>
    </location>
</feature>
<feature type="transmembrane region" description="Helical" evidence="7">
    <location>
        <begin position="385"/>
        <end position="408"/>
    </location>
</feature>
<name>A0A211ZJS3_9PROT</name>
<dbReference type="Gene3D" id="3.40.30.10">
    <property type="entry name" value="Glutaredoxin"/>
    <property type="match status" value="1"/>
</dbReference>
<evidence type="ECO:0000256" key="5">
    <source>
        <dbReference type="ARBA" id="ARBA00023136"/>
    </source>
</evidence>
<evidence type="ECO:0000256" key="3">
    <source>
        <dbReference type="ARBA" id="ARBA00022748"/>
    </source>
</evidence>
<keyword evidence="2 7" id="KW-0812">Transmembrane</keyword>
<sequence length="710" mass="72085">MRSRLAFLAAAALGLAALAGPGPAGAAETPWQQAKGASARLVTAVDGTGTLGEIPAGLHIRLDPHWKTYWRSPGDAGLPPALDWKGSQNLGTATLAYPAPHRFQLFGLETYGYETEVVFPLTLPVAQAGQPQHLALAATVLVCSDICIPANFTFALDLPAGPASPDPDAANLIDRYANTVPGDGAAAGLAIGAVAATTAGPNGGLRIEATAREPFAAPDIFVEGAPGDAFAAPRIATSEGGRRLVAEIDRIQAADDPPKALSGGPVVLTLVDGPRSVEAKATVGAATAATATGAAGWLGILGVALLGGLILNLMPCVLPVLSLKLLSIVKLGGAEAGTPRRQRLGLLATAAGIVASFLLLAGGAVALKAAGASVGWGIQFQEPVFLAAMAVIVTLFGANMLGLFEVTLPGRAMDAAARASGAGQPERDGLVAPFLTGAFATLLATPCSAPFVGTALGFALSRGPVEIGAIFAALGLGMALPYLLIAAVPGLARLLPRPGRWMVWVKAVLGLALFGTAAWLLTVLAVQVPPEAAAVVAAALAAIVLVLWLRRRGGIAIRRAGAAAAMVLALAAVLLPLRFDRSDAATMQAASAIPWIRFDRAAIPGLVREGKVVFVDVTADWCLTCKVNKLLVIDRDPVAAALGQPGVAPLLADWTNPDPAIADYLAAHGRYGIPFNAVYGPGAPDGILLPELLSTEAVLDALKQARGASS</sequence>
<dbReference type="CDD" id="cd02953">
    <property type="entry name" value="DsbDgamma"/>
    <property type="match status" value="1"/>
</dbReference>
<proteinExistence type="predicted"/>
<feature type="domain" description="Thiol:disulfide interchange protein DsbD N-terminal" evidence="10">
    <location>
        <begin position="55"/>
        <end position="151"/>
    </location>
</feature>
<dbReference type="InterPro" id="IPR006311">
    <property type="entry name" value="TAT_signal"/>
</dbReference>
<feature type="transmembrane region" description="Helical" evidence="7">
    <location>
        <begin position="429"/>
        <end position="461"/>
    </location>
</feature>
<keyword evidence="12" id="KW-1185">Reference proteome</keyword>
<reference evidence="12" key="1">
    <citation type="submission" date="2017-05" db="EMBL/GenBank/DDBJ databases">
        <authorList>
            <person name="Macchi M."/>
            <person name="Festa S."/>
            <person name="Coppotelli B.M."/>
            <person name="Morelli I.S."/>
        </authorList>
    </citation>
    <scope>NUCLEOTIDE SEQUENCE [LARGE SCALE GENOMIC DNA]</scope>
    <source>
        <strain evidence="12">I</strain>
    </source>
</reference>
<gene>
    <name evidence="11" type="ORF">BWR60_19125</name>
</gene>
<keyword evidence="3" id="KW-0201">Cytochrome c-type biogenesis</keyword>
<dbReference type="GO" id="GO:0045454">
    <property type="term" value="P:cell redox homeostasis"/>
    <property type="evidence" value="ECO:0007669"/>
    <property type="project" value="TreeGrafter"/>
</dbReference>
<dbReference type="Proteomes" id="UP000196655">
    <property type="component" value="Unassembled WGS sequence"/>
</dbReference>
<dbReference type="EMBL" id="NHON01000036">
    <property type="protein sequence ID" value="OWJ65511.1"/>
    <property type="molecule type" value="Genomic_DNA"/>
</dbReference>
<feature type="transmembrane region" description="Helical" evidence="7">
    <location>
        <begin position="532"/>
        <end position="549"/>
    </location>
</feature>
<dbReference type="PANTHER" id="PTHR32234:SF3">
    <property type="entry name" value="SUPPRESSION OF COPPER SENSITIVITY PROTEIN"/>
    <property type="match status" value="1"/>
</dbReference>
<feature type="transmembrane region" description="Helical" evidence="7">
    <location>
        <begin position="297"/>
        <end position="323"/>
    </location>
</feature>
<dbReference type="GO" id="GO:0015035">
    <property type="term" value="F:protein-disulfide reductase activity"/>
    <property type="evidence" value="ECO:0007669"/>
    <property type="project" value="TreeGrafter"/>
</dbReference>
<accession>A0A211ZJS3</accession>
<dbReference type="Pfam" id="PF02683">
    <property type="entry name" value="DsbD_TM"/>
    <property type="match status" value="1"/>
</dbReference>
<protein>
    <recommendedName>
        <fullName evidence="13">Copper resistance protein</fullName>
    </recommendedName>
</protein>
<dbReference type="GO" id="GO:0016020">
    <property type="term" value="C:membrane"/>
    <property type="evidence" value="ECO:0007669"/>
    <property type="project" value="UniProtKB-SubCell"/>
</dbReference>
<keyword evidence="8" id="KW-0732">Signal</keyword>
<feature type="transmembrane region" description="Helical" evidence="7">
    <location>
        <begin position="561"/>
        <end position="579"/>
    </location>
</feature>
<evidence type="ECO:0000256" key="2">
    <source>
        <dbReference type="ARBA" id="ARBA00022692"/>
    </source>
</evidence>
<dbReference type="Pfam" id="PF13899">
    <property type="entry name" value="Thioredoxin_7"/>
    <property type="match status" value="1"/>
</dbReference>
<dbReference type="PROSITE" id="PS51318">
    <property type="entry name" value="TAT"/>
    <property type="match status" value="1"/>
</dbReference>
<dbReference type="PANTHER" id="PTHR32234">
    <property type="entry name" value="THIOL:DISULFIDE INTERCHANGE PROTEIN DSBD"/>
    <property type="match status" value="1"/>
</dbReference>
<evidence type="ECO:0000256" key="8">
    <source>
        <dbReference type="SAM" id="SignalP"/>
    </source>
</evidence>
<dbReference type="OrthoDB" id="9811036at2"/>
<dbReference type="PROSITE" id="PS00194">
    <property type="entry name" value="THIOREDOXIN_1"/>
    <property type="match status" value="1"/>
</dbReference>
<comment type="subcellular location">
    <subcellularLocation>
        <location evidence="1">Membrane</location>
        <topology evidence="1">Multi-pass membrane protein</topology>
    </subcellularLocation>
</comment>
<feature type="transmembrane region" description="Helical" evidence="7">
    <location>
        <begin position="503"/>
        <end position="526"/>
    </location>
</feature>
<comment type="caution">
    <text evidence="11">The sequence shown here is derived from an EMBL/GenBank/DDBJ whole genome shotgun (WGS) entry which is preliminary data.</text>
</comment>
<feature type="transmembrane region" description="Helical" evidence="7">
    <location>
        <begin position="467"/>
        <end position="491"/>
    </location>
</feature>
<dbReference type="InterPro" id="IPR028250">
    <property type="entry name" value="DsbDN"/>
</dbReference>
<feature type="transmembrane region" description="Helical" evidence="7">
    <location>
        <begin position="344"/>
        <end position="365"/>
    </location>
</feature>
<dbReference type="InterPro" id="IPR003834">
    <property type="entry name" value="Cyt_c_assmbl_TM_dom"/>
</dbReference>
<keyword evidence="4 7" id="KW-1133">Transmembrane helix</keyword>
<dbReference type="AlphaFoldDB" id="A0A211ZJS3"/>
<dbReference type="InterPro" id="IPR035671">
    <property type="entry name" value="DsbD_gamma"/>
</dbReference>
<dbReference type="InterPro" id="IPR017937">
    <property type="entry name" value="Thioredoxin_CS"/>
</dbReference>
<evidence type="ECO:0000256" key="6">
    <source>
        <dbReference type="ARBA" id="ARBA00023284"/>
    </source>
</evidence>
<evidence type="ECO:0000256" key="4">
    <source>
        <dbReference type="ARBA" id="ARBA00022989"/>
    </source>
</evidence>
<keyword evidence="5 7" id="KW-0472">Membrane</keyword>
<evidence type="ECO:0000259" key="10">
    <source>
        <dbReference type="Pfam" id="PF11412"/>
    </source>
</evidence>